<proteinExistence type="predicted"/>
<organism evidence="1 2">
    <name type="scientific">Pochonia chlamydosporia 170</name>
    <dbReference type="NCBI Taxonomy" id="1380566"/>
    <lineage>
        <taxon>Eukaryota</taxon>
        <taxon>Fungi</taxon>
        <taxon>Dikarya</taxon>
        <taxon>Ascomycota</taxon>
        <taxon>Pezizomycotina</taxon>
        <taxon>Sordariomycetes</taxon>
        <taxon>Hypocreomycetidae</taxon>
        <taxon>Hypocreales</taxon>
        <taxon>Clavicipitaceae</taxon>
        <taxon>Pochonia</taxon>
    </lineage>
</organism>
<dbReference type="KEGG" id="pchm:VFPPC_15352"/>
<accession>A0A179G897</accession>
<comment type="caution">
    <text evidence="1">The sequence shown here is derived from an EMBL/GenBank/DDBJ whole genome shotgun (WGS) entry which is preliminary data.</text>
</comment>
<dbReference type="RefSeq" id="XP_018149831.1">
    <property type="nucleotide sequence ID" value="XM_018293105.1"/>
</dbReference>
<evidence type="ECO:0000313" key="2">
    <source>
        <dbReference type="Proteomes" id="UP000078397"/>
    </source>
</evidence>
<gene>
    <name evidence="1" type="ORF">VFPPC_15352</name>
</gene>
<keyword evidence="2" id="KW-1185">Reference proteome</keyword>
<protein>
    <submittedName>
        <fullName evidence="1">Uncharacterized protein</fullName>
    </submittedName>
</protein>
<dbReference type="AlphaFoldDB" id="A0A179G897"/>
<dbReference type="EMBL" id="LSBJ02000001">
    <property type="protein sequence ID" value="OAQ73748.1"/>
    <property type="molecule type" value="Genomic_DNA"/>
</dbReference>
<dbReference type="GeneID" id="28857099"/>
<sequence length="94" mass="10852">MRILHRMALITPNRHLNFLPLHLHASYSHCTSHFPTTNVLRASGTLKHHPVGTWRQPRLSLSLSLSRNQLHVHQMATSQLTMQQRPCRPPTLTH</sequence>
<dbReference type="Proteomes" id="UP000078397">
    <property type="component" value="Unassembled WGS sequence"/>
</dbReference>
<evidence type="ECO:0000313" key="1">
    <source>
        <dbReference type="EMBL" id="OAQ73748.1"/>
    </source>
</evidence>
<name>A0A179G897_METCM</name>
<reference evidence="1 2" key="1">
    <citation type="journal article" date="2016" name="PLoS Pathog.">
        <title>Biosynthesis of antibiotic leucinostatins in bio-control fungus Purpureocillium lilacinum and their inhibition on phytophthora revealed by genome mining.</title>
        <authorList>
            <person name="Wang G."/>
            <person name="Liu Z."/>
            <person name="Lin R."/>
            <person name="Li E."/>
            <person name="Mao Z."/>
            <person name="Ling J."/>
            <person name="Yang Y."/>
            <person name="Yin W.B."/>
            <person name="Xie B."/>
        </authorList>
    </citation>
    <scope>NUCLEOTIDE SEQUENCE [LARGE SCALE GENOMIC DNA]</scope>
    <source>
        <strain evidence="1">170</strain>
    </source>
</reference>